<name>A0AA35CHC8_9FIRM</name>
<dbReference type="GO" id="GO:0003700">
    <property type="term" value="F:DNA-binding transcription factor activity"/>
    <property type="evidence" value="ECO:0007669"/>
    <property type="project" value="InterPro"/>
</dbReference>
<dbReference type="SUPFAM" id="SSF46785">
    <property type="entry name" value="Winged helix' DNA-binding domain"/>
    <property type="match status" value="1"/>
</dbReference>
<accession>A0AA35CHC8</accession>
<dbReference type="PANTHER" id="PTHR33154:SF33">
    <property type="entry name" value="TRANSCRIPTIONAL REPRESSOR SDPR"/>
    <property type="match status" value="1"/>
</dbReference>
<keyword evidence="2" id="KW-0238">DNA-binding</keyword>
<evidence type="ECO:0000256" key="2">
    <source>
        <dbReference type="ARBA" id="ARBA00023125"/>
    </source>
</evidence>
<proteinExistence type="predicted"/>
<dbReference type="InterPro" id="IPR036390">
    <property type="entry name" value="WH_DNA-bd_sf"/>
</dbReference>
<dbReference type="CDD" id="cd00090">
    <property type="entry name" value="HTH_ARSR"/>
    <property type="match status" value="1"/>
</dbReference>
<dbReference type="NCBIfam" id="NF033789">
    <property type="entry name" value="repress_SdpR"/>
    <property type="match status" value="1"/>
</dbReference>
<feature type="domain" description="HTH arsR-type" evidence="4">
    <location>
        <begin position="1"/>
        <end position="90"/>
    </location>
</feature>
<dbReference type="Proteomes" id="UP001163687">
    <property type="component" value="Chromosome"/>
</dbReference>
<dbReference type="RefSeq" id="WP_264843089.1">
    <property type="nucleotide sequence ID" value="NZ_AP025628.1"/>
</dbReference>
<reference evidence="5" key="1">
    <citation type="submission" date="2022-03" db="EMBL/GenBank/DDBJ databases">
        <title>Complete genome sequence of Caldinitratiruptor microaerophilus.</title>
        <authorList>
            <person name="Mukaiyama R."/>
            <person name="Nishiyama T."/>
            <person name="Ueda K."/>
        </authorList>
    </citation>
    <scope>NUCLEOTIDE SEQUENCE</scope>
    <source>
        <strain evidence="5">JCM 16183</strain>
    </source>
</reference>
<evidence type="ECO:0000259" key="4">
    <source>
        <dbReference type="PROSITE" id="PS50987"/>
    </source>
</evidence>
<sequence length="100" mass="10853">MGPLNEVFRAIADPTRREILRLLRRGDMTAGEIAGHFAISKPSISHHLGVLKQAGLVLDVRRGQNIVYSLNTTVFQDVLTWLVQFTERGGGSGDGDAAPV</sequence>
<dbReference type="Gene3D" id="1.10.10.10">
    <property type="entry name" value="Winged helix-like DNA-binding domain superfamily/Winged helix DNA-binding domain"/>
    <property type="match status" value="1"/>
</dbReference>
<evidence type="ECO:0000313" key="5">
    <source>
        <dbReference type="EMBL" id="BDG58965.1"/>
    </source>
</evidence>
<dbReference type="AlphaFoldDB" id="A0AA35CHC8"/>
<protein>
    <submittedName>
        <fullName evidence="5">Transcriptional regulator</fullName>
    </submittedName>
</protein>
<dbReference type="KEGG" id="cmic:caldi_00550"/>
<evidence type="ECO:0000256" key="3">
    <source>
        <dbReference type="ARBA" id="ARBA00023163"/>
    </source>
</evidence>
<evidence type="ECO:0000313" key="6">
    <source>
        <dbReference type="Proteomes" id="UP001163687"/>
    </source>
</evidence>
<dbReference type="SMART" id="SM00418">
    <property type="entry name" value="HTH_ARSR"/>
    <property type="match status" value="1"/>
</dbReference>
<dbReference type="PROSITE" id="PS50987">
    <property type="entry name" value="HTH_ARSR_2"/>
    <property type="match status" value="1"/>
</dbReference>
<evidence type="ECO:0000256" key="1">
    <source>
        <dbReference type="ARBA" id="ARBA00023015"/>
    </source>
</evidence>
<organism evidence="5 6">
    <name type="scientific">Caldinitratiruptor microaerophilus</name>
    <dbReference type="NCBI Taxonomy" id="671077"/>
    <lineage>
        <taxon>Bacteria</taxon>
        <taxon>Bacillati</taxon>
        <taxon>Bacillota</taxon>
        <taxon>Clostridia</taxon>
        <taxon>Eubacteriales</taxon>
        <taxon>Symbiobacteriaceae</taxon>
        <taxon>Caldinitratiruptor</taxon>
    </lineage>
</organism>
<dbReference type="InterPro" id="IPR036388">
    <property type="entry name" value="WH-like_DNA-bd_sf"/>
</dbReference>
<gene>
    <name evidence="5" type="ORF">caldi_00550</name>
</gene>
<dbReference type="EMBL" id="AP025628">
    <property type="protein sequence ID" value="BDG58965.1"/>
    <property type="molecule type" value="Genomic_DNA"/>
</dbReference>
<keyword evidence="3" id="KW-0804">Transcription</keyword>
<dbReference type="PRINTS" id="PR00778">
    <property type="entry name" value="HTHARSR"/>
</dbReference>
<dbReference type="InterPro" id="IPR051081">
    <property type="entry name" value="HTH_MetalResp_TranReg"/>
</dbReference>
<keyword evidence="6" id="KW-1185">Reference proteome</keyword>
<dbReference type="InterPro" id="IPR001845">
    <property type="entry name" value="HTH_ArsR_DNA-bd_dom"/>
</dbReference>
<dbReference type="GO" id="GO:0003677">
    <property type="term" value="F:DNA binding"/>
    <property type="evidence" value="ECO:0007669"/>
    <property type="project" value="UniProtKB-KW"/>
</dbReference>
<dbReference type="NCBIfam" id="NF033788">
    <property type="entry name" value="HTH_metalloreg"/>
    <property type="match status" value="1"/>
</dbReference>
<dbReference type="PANTHER" id="PTHR33154">
    <property type="entry name" value="TRANSCRIPTIONAL REGULATOR, ARSR FAMILY"/>
    <property type="match status" value="1"/>
</dbReference>
<keyword evidence="1" id="KW-0805">Transcription regulation</keyword>
<dbReference type="InterPro" id="IPR047796">
    <property type="entry name" value="SdpR-like_repress"/>
</dbReference>
<dbReference type="InterPro" id="IPR011991">
    <property type="entry name" value="ArsR-like_HTH"/>
</dbReference>
<dbReference type="Pfam" id="PF01022">
    <property type="entry name" value="HTH_5"/>
    <property type="match status" value="1"/>
</dbReference>